<evidence type="ECO:0000259" key="7">
    <source>
        <dbReference type="PROSITE" id="PS51186"/>
    </source>
</evidence>
<comment type="function">
    <text evidence="5 6">Acetylates the N-terminal alanine of ribosomal protein bS18.</text>
</comment>
<dbReference type="InterPro" id="IPR050680">
    <property type="entry name" value="YpeA/RimI_acetyltransf"/>
</dbReference>
<dbReference type="CDD" id="cd04301">
    <property type="entry name" value="NAT_SF"/>
    <property type="match status" value="1"/>
</dbReference>
<keyword evidence="2 5" id="KW-0963">Cytoplasm</keyword>
<dbReference type="PANTHER" id="PTHR43420:SF51">
    <property type="entry name" value="PEPTIDYL-LYSINE N-ACETYLTRANSFERASE YIAC"/>
    <property type="match status" value="1"/>
</dbReference>
<evidence type="ECO:0000313" key="9">
    <source>
        <dbReference type="Proteomes" id="UP000315439"/>
    </source>
</evidence>
<dbReference type="Pfam" id="PF00583">
    <property type="entry name" value="Acetyltransf_1"/>
    <property type="match status" value="1"/>
</dbReference>
<dbReference type="AlphaFoldDB" id="A0A545U0C2"/>
<evidence type="ECO:0000256" key="1">
    <source>
        <dbReference type="ARBA" id="ARBA00005395"/>
    </source>
</evidence>
<sequence length="151" mass="17397">MINSNDLVIVPADILDLKSMLAVEQASHQHPWSENMLAESLNGEHRCWVLKHKKQVIGHLIVLPVFDQVELLDIAVCPQQQGMGLGRLLMEHLIQFVKDNHIVSIFLEVRQSNKTAMKLYQNFDFEEIGVRKNYYPCKQGREDAVVMQFTL</sequence>
<dbReference type="InterPro" id="IPR016181">
    <property type="entry name" value="Acyl_CoA_acyltransferase"/>
</dbReference>
<evidence type="ECO:0000256" key="4">
    <source>
        <dbReference type="ARBA" id="ARBA00023315"/>
    </source>
</evidence>
<comment type="similarity">
    <text evidence="1 5 6">Belongs to the acetyltransferase family. RimI subfamily.</text>
</comment>
<dbReference type="EMBL" id="VIKS01000015">
    <property type="protein sequence ID" value="TQV82917.1"/>
    <property type="molecule type" value="Genomic_DNA"/>
</dbReference>
<evidence type="ECO:0000256" key="5">
    <source>
        <dbReference type="HAMAP-Rule" id="MF_02210"/>
    </source>
</evidence>
<gene>
    <name evidence="5 8" type="primary">rimI</name>
    <name evidence="8" type="ORF">FLL46_24410</name>
</gene>
<feature type="active site" description="Proton donor" evidence="5">
    <location>
        <position position="120"/>
    </location>
</feature>
<keyword evidence="4 5" id="KW-0012">Acyltransferase</keyword>
<dbReference type="PROSITE" id="PS51186">
    <property type="entry name" value="GNAT"/>
    <property type="match status" value="1"/>
</dbReference>
<feature type="binding site" evidence="5">
    <location>
        <position position="113"/>
    </location>
    <ligand>
        <name>acetyl-CoA</name>
        <dbReference type="ChEBI" id="CHEBI:57288"/>
    </ligand>
</feature>
<evidence type="ECO:0000256" key="2">
    <source>
        <dbReference type="ARBA" id="ARBA00022490"/>
    </source>
</evidence>
<dbReference type="Proteomes" id="UP000315439">
    <property type="component" value="Unassembled WGS sequence"/>
</dbReference>
<proteinExistence type="inferred from homology"/>
<reference evidence="8 9" key="1">
    <citation type="submission" date="2019-07" db="EMBL/GenBank/DDBJ databases">
        <title>Draft genome for Aliikangiella sp. M105.</title>
        <authorList>
            <person name="Wang G."/>
        </authorList>
    </citation>
    <scope>NUCLEOTIDE SEQUENCE [LARGE SCALE GENOMIC DNA]</scope>
    <source>
        <strain evidence="8 9">M105</strain>
    </source>
</reference>
<dbReference type="RefSeq" id="WP_142934652.1">
    <property type="nucleotide sequence ID" value="NZ_ML660171.1"/>
</dbReference>
<dbReference type="NCBIfam" id="TIGR01575">
    <property type="entry name" value="rimI"/>
    <property type="match status" value="1"/>
</dbReference>
<protein>
    <recommendedName>
        <fullName evidence="5 6">[Ribosomal protein bS18]-alanine N-acetyltransferase</fullName>
        <ecNumber evidence="5 6">2.3.1.266</ecNumber>
    </recommendedName>
</protein>
<comment type="catalytic activity">
    <reaction evidence="5 6">
        <text>N-terminal L-alanyl-[ribosomal protein bS18] + acetyl-CoA = N-terminal N(alpha)-acetyl-L-alanyl-[ribosomal protein bS18] + CoA + H(+)</text>
        <dbReference type="Rhea" id="RHEA:43756"/>
        <dbReference type="Rhea" id="RHEA-COMP:10676"/>
        <dbReference type="Rhea" id="RHEA-COMP:10677"/>
        <dbReference type="ChEBI" id="CHEBI:15378"/>
        <dbReference type="ChEBI" id="CHEBI:57287"/>
        <dbReference type="ChEBI" id="CHEBI:57288"/>
        <dbReference type="ChEBI" id="CHEBI:64718"/>
        <dbReference type="ChEBI" id="CHEBI:83683"/>
        <dbReference type="EC" id="2.3.1.266"/>
    </reaction>
</comment>
<comment type="caution">
    <text evidence="5">Lacks conserved residue(s) required for the propagation of feature annotation.</text>
</comment>
<dbReference type="HAMAP" id="MF_02210">
    <property type="entry name" value="RimI"/>
    <property type="match status" value="1"/>
</dbReference>
<dbReference type="InterPro" id="IPR000182">
    <property type="entry name" value="GNAT_dom"/>
</dbReference>
<dbReference type="InterPro" id="IPR006464">
    <property type="entry name" value="AcTrfase_RimI/Ard1"/>
</dbReference>
<organism evidence="8 9">
    <name type="scientific">Aliikangiella coralliicola</name>
    <dbReference type="NCBI Taxonomy" id="2592383"/>
    <lineage>
        <taxon>Bacteria</taxon>
        <taxon>Pseudomonadati</taxon>
        <taxon>Pseudomonadota</taxon>
        <taxon>Gammaproteobacteria</taxon>
        <taxon>Oceanospirillales</taxon>
        <taxon>Pleioneaceae</taxon>
        <taxon>Aliikangiella</taxon>
    </lineage>
</organism>
<keyword evidence="9" id="KW-1185">Reference proteome</keyword>
<dbReference type="EC" id="2.3.1.266" evidence="5 6"/>
<evidence type="ECO:0000313" key="8">
    <source>
        <dbReference type="EMBL" id="TQV82917.1"/>
    </source>
</evidence>
<name>A0A545U0C2_9GAMM</name>
<comment type="subcellular location">
    <subcellularLocation>
        <location evidence="5 6">Cytoplasm</location>
    </subcellularLocation>
</comment>
<dbReference type="PANTHER" id="PTHR43420">
    <property type="entry name" value="ACETYLTRANSFERASE"/>
    <property type="match status" value="1"/>
</dbReference>
<feature type="domain" description="N-acetyltransferase" evidence="7">
    <location>
        <begin position="7"/>
        <end position="151"/>
    </location>
</feature>
<feature type="binding site" evidence="5">
    <location>
        <begin position="74"/>
        <end position="76"/>
    </location>
    <ligand>
        <name>acetyl-CoA</name>
        <dbReference type="ChEBI" id="CHEBI:57288"/>
    </ligand>
</feature>
<comment type="caution">
    <text evidence="8">The sequence shown here is derived from an EMBL/GenBank/DDBJ whole genome shotgun (WGS) entry which is preliminary data.</text>
</comment>
<dbReference type="GO" id="GO:0008999">
    <property type="term" value="F:protein-N-terminal-alanine acetyltransferase activity"/>
    <property type="evidence" value="ECO:0007669"/>
    <property type="project" value="UniProtKB-UniRule"/>
</dbReference>
<dbReference type="SUPFAM" id="SSF55729">
    <property type="entry name" value="Acyl-CoA N-acyltransferases (Nat)"/>
    <property type="match status" value="1"/>
</dbReference>
<dbReference type="Gene3D" id="3.40.630.30">
    <property type="match status" value="1"/>
</dbReference>
<accession>A0A545U0C2</accession>
<feature type="active site" description="Proton acceptor" evidence="5">
    <location>
        <position position="108"/>
    </location>
</feature>
<dbReference type="GO" id="GO:0005737">
    <property type="term" value="C:cytoplasm"/>
    <property type="evidence" value="ECO:0007669"/>
    <property type="project" value="UniProtKB-SubCell"/>
</dbReference>
<evidence type="ECO:0000256" key="3">
    <source>
        <dbReference type="ARBA" id="ARBA00022679"/>
    </source>
</evidence>
<dbReference type="OrthoDB" id="9796919at2"/>
<evidence type="ECO:0000256" key="6">
    <source>
        <dbReference type="RuleBase" id="RU363094"/>
    </source>
</evidence>
<dbReference type="InterPro" id="IPR043690">
    <property type="entry name" value="RimI"/>
</dbReference>
<keyword evidence="3 5" id="KW-0808">Transferase</keyword>